<comment type="subcellular location">
    <subcellularLocation>
        <location evidence="1 5">Nucleus</location>
    </subcellularLocation>
</comment>
<keyword evidence="4 5" id="KW-0539">Nucleus</keyword>
<dbReference type="Pfam" id="PF18517">
    <property type="entry name" value="LZ3wCH"/>
    <property type="match status" value="1"/>
</dbReference>
<accession>A0A9P0CJC2</accession>
<evidence type="ECO:0000259" key="7">
    <source>
        <dbReference type="Pfam" id="PF03962"/>
    </source>
</evidence>
<comment type="similarity">
    <text evidence="2 5">Belongs to the MND1 family.</text>
</comment>
<dbReference type="InterPro" id="IPR040661">
    <property type="entry name" value="LZ3wCH"/>
</dbReference>
<evidence type="ECO:0000256" key="4">
    <source>
        <dbReference type="ARBA" id="ARBA00023242"/>
    </source>
</evidence>
<evidence type="ECO:0000256" key="1">
    <source>
        <dbReference type="ARBA" id="ARBA00004123"/>
    </source>
</evidence>
<evidence type="ECO:0000256" key="3">
    <source>
        <dbReference type="ARBA" id="ARBA00023054"/>
    </source>
</evidence>
<evidence type="ECO:0000256" key="5">
    <source>
        <dbReference type="PIRNR" id="PIRNR026991"/>
    </source>
</evidence>
<keyword evidence="3 6" id="KW-0175">Coiled coil</keyword>
<comment type="function">
    <text evidence="5">Required for proper homologous chromosome pairing and efficient cross-over and intragenic recombination during meiosis.</text>
</comment>
<organism evidence="9 10">
    <name type="scientific">Psylliodes chrysocephalus</name>
    <dbReference type="NCBI Taxonomy" id="3402493"/>
    <lineage>
        <taxon>Eukaryota</taxon>
        <taxon>Metazoa</taxon>
        <taxon>Ecdysozoa</taxon>
        <taxon>Arthropoda</taxon>
        <taxon>Hexapoda</taxon>
        <taxon>Insecta</taxon>
        <taxon>Pterygota</taxon>
        <taxon>Neoptera</taxon>
        <taxon>Endopterygota</taxon>
        <taxon>Coleoptera</taxon>
        <taxon>Polyphaga</taxon>
        <taxon>Cucujiformia</taxon>
        <taxon>Chrysomeloidea</taxon>
        <taxon>Chrysomelidae</taxon>
        <taxon>Galerucinae</taxon>
        <taxon>Alticini</taxon>
        <taxon>Psylliodes</taxon>
    </lineage>
</organism>
<dbReference type="InterPro" id="IPR040453">
    <property type="entry name" value="Mnd1_HTH"/>
</dbReference>
<feature type="coiled-coil region" evidence="6">
    <location>
        <begin position="78"/>
        <end position="139"/>
    </location>
</feature>
<gene>
    <name evidence="9" type="ORF">PSYICH_LOCUS2243</name>
</gene>
<evidence type="ECO:0000313" key="10">
    <source>
        <dbReference type="Proteomes" id="UP001153636"/>
    </source>
</evidence>
<dbReference type="Pfam" id="PF03962">
    <property type="entry name" value="Mnd1"/>
    <property type="match status" value="1"/>
</dbReference>
<proteinExistence type="inferred from homology"/>
<protein>
    <recommendedName>
        <fullName evidence="5">Meiotic nuclear division protein 1 homolog</fullName>
    </recommendedName>
</protein>
<feature type="domain" description="Mnd1 HTH" evidence="7">
    <location>
        <begin position="15"/>
        <end position="74"/>
    </location>
</feature>
<evidence type="ECO:0000259" key="8">
    <source>
        <dbReference type="Pfam" id="PF18517"/>
    </source>
</evidence>
<sequence>MSRKPVSAEEKRTRMLQLFYERGECFQLKELEKVAPKEKGIVTASVKEVLQNLVENGLVDTDKIGTSIYFWAFPSKAITARKREMEDLQKKTEEIEKKIKLIEDTIESSKCSKNDDFTRKNILEEISDRECKLSSLKQEFGNYEENDPTKFEKLVNKSEELKHAANRWTDNIFSVKSWCIKKFMMEDKVLNKQFGIPEEFDYIE</sequence>
<dbReference type="GO" id="GO:0005634">
    <property type="term" value="C:nucleus"/>
    <property type="evidence" value="ECO:0007669"/>
    <property type="project" value="UniProtKB-SubCell"/>
</dbReference>
<evidence type="ECO:0000256" key="2">
    <source>
        <dbReference type="ARBA" id="ARBA00005981"/>
    </source>
</evidence>
<dbReference type="EMBL" id="OV651822">
    <property type="protein sequence ID" value="CAH1100930.1"/>
    <property type="molecule type" value="Genomic_DNA"/>
</dbReference>
<dbReference type="OrthoDB" id="273345at2759"/>
<dbReference type="GO" id="GO:0007131">
    <property type="term" value="P:reciprocal meiotic recombination"/>
    <property type="evidence" value="ECO:0007669"/>
    <property type="project" value="InterPro"/>
</dbReference>
<dbReference type="AlphaFoldDB" id="A0A9P0CJC2"/>
<dbReference type="Proteomes" id="UP001153636">
    <property type="component" value="Chromosome 10"/>
</dbReference>
<evidence type="ECO:0000313" key="9">
    <source>
        <dbReference type="EMBL" id="CAH1100930.1"/>
    </source>
</evidence>
<dbReference type="InterPro" id="IPR005647">
    <property type="entry name" value="Mnd1"/>
</dbReference>
<reference evidence="9" key="1">
    <citation type="submission" date="2022-01" db="EMBL/GenBank/DDBJ databases">
        <authorList>
            <person name="King R."/>
        </authorList>
    </citation>
    <scope>NUCLEOTIDE SEQUENCE</scope>
</reference>
<feature type="domain" description="Leucine zipper with capping helix" evidence="8">
    <location>
        <begin position="151"/>
        <end position="203"/>
    </location>
</feature>
<keyword evidence="10" id="KW-1185">Reference proteome</keyword>
<name>A0A9P0CJC2_9CUCU</name>
<dbReference type="GO" id="GO:0003690">
    <property type="term" value="F:double-stranded DNA binding"/>
    <property type="evidence" value="ECO:0007669"/>
    <property type="project" value="InterPro"/>
</dbReference>
<evidence type="ECO:0000256" key="6">
    <source>
        <dbReference type="SAM" id="Coils"/>
    </source>
</evidence>
<dbReference type="PIRSF" id="PIRSF026991">
    <property type="entry name" value="Mnd1"/>
    <property type="match status" value="1"/>
</dbReference>